<proteinExistence type="predicted"/>
<dbReference type="Gene3D" id="2.115.10.20">
    <property type="entry name" value="Glycosyl hydrolase domain, family 43"/>
    <property type="match status" value="1"/>
</dbReference>
<comment type="caution">
    <text evidence="1">The sequence shown here is derived from an EMBL/GenBank/DDBJ whole genome shotgun (WGS) entry which is preliminary data.</text>
</comment>
<evidence type="ECO:0008006" key="3">
    <source>
        <dbReference type="Google" id="ProtNLM"/>
    </source>
</evidence>
<gene>
    <name evidence="1" type="ORF">DI632_00570</name>
</gene>
<dbReference type="Proteomes" id="UP000248614">
    <property type="component" value="Unassembled WGS sequence"/>
</dbReference>
<sequence length="330" mass="35671">MNDETIPRVKTRYAAFADNPPPGRSGRVMFAGVDGLDVYNISAPFRSAGRTVIAGRVEARDSEHSTAIFFEEAGGVWHPVDGAPRFALQDPFVTFIGGELVFGGVEVRFGAGEPEWWTVFHRGPDIFDLKLFFAGPQGMKDIRLCELADGRIGVFTRPRGRKGGRGTIGYTEVASLDALGIEAIDAAPMLTGMFHPLDWGGVNEAHLLANGEVGLIAHIAYFEDDTMYSLRHYYAAAFVFDPASHGWRDLAILAGRGQFAPGAAKRPDLVDVVFSSGIDVAGGVTRLYAGTSDAEAHWVEIPYPFDVPLARATATSDVSTLIVPEQRLQA</sequence>
<dbReference type="SUPFAM" id="SSF75005">
    <property type="entry name" value="Arabinanase/levansucrase/invertase"/>
    <property type="match status" value="1"/>
</dbReference>
<dbReference type="PANTHER" id="PTHR37036:SF2">
    <property type="entry name" value="DUF1861 FAMILY PROTEIN"/>
    <property type="match status" value="1"/>
</dbReference>
<dbReference type="EMBL" id="QFNF01000001">
    <property type="protein sequence ID" value="PZO81183.1"/>
    <property type="molecule type" value="Genomic_DNA"/>
</dbReference>
<reference evidence="1 2" key="1">
    <citation type="submission" date="2017-08" db="EMBL/GenBank/DDBJ databases">
        <title>Infants hospitalized years apart are colonized by the same room-sourced microbial strains.</title>
        <authorList>
            <person name="Brooks B."/>
            <person name="Olm M.R."/>
            <person name="Firek B.A."/>
            <person name="Baker R."/>
            <person name="Thomas B.C."/>
            <person name="Morowitz M.J."/>
            <person name="Banfield J.F."/>
        </authorList>
    </citation>
    <scope>NUCLEOTIDE SEQUENCE [LARGE SCALE GENOMIC DNA]</scope>
    <source>
        <strain evidence="1">S2_018_000_R3_110</strain>
    </source>
</reference>
<dbReference type="PANTHER" id="PTHR37036">
    <property type="match status" value="1"/>
</dbReference>
<name>A0A2W4ZFM1_9SPHN</name>
<dbReference type="AlphaFoldDB" id="A0A2W4ZFM1"/>
<evidence type="ECO:0000313" key="1">
    <source>
        <dbReference type="EMBL" id="PZO81183.1"/>
    </source>
</evidence>
<accession>A0A2W4ZFM1</accession>
<evidence type="ECO:0000313" key="2">
    <source>
        <dbReference type="Proteomes" id="UP000248614"/>
    </source>
</evidence>
<dbReference type="Pfam" id="PF08950">
    <property type="entry name" value="DUF1861"/>
    <property type="match status" value="1"/>
</dbReference>
<dbReference type="InterPro" id="IPR023296">
    <property type="entry name" value="Glyco_hydro_beta-prop_sf"/>
</dbReference>
<organism evidence="1 2">
    <name type="scientific">Sphingomonas hengshuiensis</name>
    <dbReference type="NCBI Taxonomy" id="1609977"/>
    <lineage>
        <taxon>Bacteria</taxon>
        <taxon>Pseudomonadati</taxon>
        <taxon>Pseudomonadota</taxon>
        <taxon>Alphaproteobacteria</taxon>
        <taxon>Sphingomonadales</taxon>
        <taxon>Sphingomonadaceae</taxon>
        <taxon>Sphingomonas</taxon>
    </lineage>
</organism>
<dbReference type="InterPro" id="IPR015045">
    <property type="entry name" value="MPT-1-like_LmxM"/>
</dbReference>
<protein>
    <recommendedName>
        <fullName evidence="3">DUF1861 domain-containing protein</fullName>
    </recommendedName>
</protein>